<evidence type="ECO:0000313" key="1">
    <source>
        <dbReference type="EMBL" id="EDM89348.1"/>
    </source>
</evidence>
<protein>
    <submittedName>
        <fullName evidence="1">Uncharacterized protein</fullName>
    </submittedName>
</protein>
<dbReference type="Proteomes" id="UP000006002">
    <property type="component" value="Unassembled WGS sequence"/>
</dbReference>
<dbReference type="AlphaFoldDB" id="A5ZNA4"/>
<reference evidence="1 2" key="2">
    <citation type="submission" date="2007-04" db="EMBL/GenBank/DDBJ databases">
        <title>Draft genome sequence of Ruminococcus obeum (ATCC 29174).</title>
        <authorList>
            <person name="Sudarsanam P."/>
            <person name="Ley R."/>
            <person name="Guruge J."/>
            <person name="Turnbaugh P.J."/>
            <person name="Mahowald M."/>
            <person name="Liep D."/>
            <person name="Gordon J."/>
        </authorList>
    </citation>
    <scope>NUCLEOTIDE SEQUENCE [LARGE SCALE GENOMIC DNA]</scope>
    <source>
        <strain evidence="1 2">ATCC 29174</strain>
    </source>
</reference>
<proteinExistence type="predicted"/>
<reference evidence="1 2" key="1">
    <citation type="submission" date="2007-03" db="EMBL/GenBank/DDBJ databases">
        <authorList>
            <person name="Fulton L."/>
            <person name="Clifton S."/>
            <person name="Fulton B."/>
            <person name="Xu J."/>
            <person name="Minx P."/>
            <person name="Pepin K.H."/>
            <person name="Johnson M."/>
            <person name="Thiruvilangam P."/>
            <person name="Bhonagiri V."/>
            <person name="Nash W.E."/>
            <person name="Mardis E.R."/>
            <person name="Wilson R.K."/>
        </authorList>
    </citation>
    <scope>NUCLEOTIDE SEQUENCE [LARGE SCALE GENOMIC DNA]</scope>
    <source>
        <strain evidence="1 2">ATCC 29174</strain>
    </source>
</reference>
<organism evidence="1 2">
    <name type="scientific">Blautia obeum ATCC 29174</name>
    <dbReference type="NCBI Taxonomy" id="411459"/>
    <lineage>
        <taxon>Bacteria</taxon>
        <taxon>Bacillati</taxon>
        <taxon>Bacillota</taxon>
        <taxon>Clostridia</taxon>
        <taxon>Lachnospirales</taxon>
        <taxon>Lachnospiraceae</taxon>
        <taxon>Blautia</taxon>
    </lineage>
</organism>
<dbReference type="EMBL" id="AAVO02000001">
    <property type="protein sequence ID" value="EDM89348.1"/>
    <property type="molecule type" value="Genomic_DNA"/>
</dbReference>
<dbReference type="HOGENOM" id="CLU_2803888_0_0_9"/>
<accession>A5ZNA4</accession>
<name>A5ZNA4_9FIRM</name>
<gene>
    <name evidence="1" type="ORF">RUMOBE_00471</name>
</gene>
<sequence>MIWISVSHHLIYEKGWRNMTGKNRKFCYENHNLMSMKSRKQTLKTGVYQIFCLGIKRNDENTDCIKC</sequence>
<comment type="caution">
    <text evidence="1">The sequence shown here is derived from an EMBL/GenBank/DDBJ whole genome shotgun (WGS) entry which is preliminary data.</text>
</comment>
<evidence type="ECO:0000313" key="2">
    <source>
        <dbReference type="Proteomes" id="UP000006002"/>
    </source>
</evidence>